<feature type="signal peptide" evidence="2">
    <location>
        <begin position="1"/>
        <end position="30"/>
    </location>
</feature>
<evidence type="ECO:0008006" key="5">
    <source>
        <dbReference type="Google" id="ProtNLM"/>
    </source>
</evidence>
<name>A0A4Q2SNJ0_9ACTN</name>
<dbReference type="GO" id="GO:0008237">
    <property type="term" value="F:metallopeptidase activity"/>
    <property type="evidence" value="ECO:0007669"/>
    <property type="project" value="InterPro"/>
</dbReference>
<feature type="region of interest" description="Disordered" evidence="1">
    <location>
        <begin position="473"/>
        <end position="501"/>
    </location>
</feature>
<dbReference type="Proteomes" id="UP000291101">
    <property type="component" value="Unassembled WGS sequence"/>
</dbReference>
<gene>
    <name evidence="3" type="ORF">EUA94_15925</name>
</gene>
<evidence type="ECO:0000256" key="1">
    <source>
        <dbReference type="SAM" id="MobiDB-lite"/>
    </source>
</evidence>
<dbReference type="Gene3D" id="2.60.120.380">
    <property type="match status" value="1"/>
</dbReference>
<sequence length="588" mass="60982">MPVRSSHLALVARAAATAVIAAALTTTAPAATATAGTSGLLDLVCAQQLLPEPTRLASALEHGVSALLVRLRNDLTVDELAHLAADDTTWLDECGSVFVTDHATPQDQQVTAEALPAESVPSDVFALASRPGSTRTIYLDFDGATYSGTRWKDGAEIVSPAYSIDADRTTFSATERAQIYLAWRTVAEDYAPFDVNVTTQRPDPSALSRTASTDQTYGIPVVVTPTNSVGSGCGCGGISYLGIFGTVNATDYQPAWIFTAGSGTGGYDVGQIISHEVGHTFGLSHDGTNQASYYAGAKGWAPIMGSSYGKRASHWSSGEYAAANNTEDDTAVIARTAPVLVDDHGNGAVGATRLTAGTTATGTITTRTDADAFTFSANGRTALSVAGPAGLSNLDVRLTILNQVGATVATIDPTADVADDAAMSATWSVDLPTTAATYVAVVDGTGFGAPTEAGRYSDYGSLGAYAVTLATGGSTATPPPFTTPTTTTTTTSTTTTPTHTTSAPSIAFVTTRLPAARAGSRYRATIRFSGPVSEARVDWRLPRGLRWAVVGDRVVIRGRVRRSSAGRFATVLSGDGDSVRRVFRLVVR</sequence>
<protein>
    <recommendedName>
        <fullName evidence="5">Peptidase C-terminal archaeal/bacterial domain-containing protein</fullName>
    </recommendedName>
</protein>
<evidence type="ECO:0000256" key="2">
    <source>
        <dbReference type="SAM" id="SignalP"/>
    </source>
</evidence>
<reference evidence="3 4" key="1">
    <citation type="submission" date="2019-01" db="EMBL/GenBank/DDBJ databases">
        <title>Novel species of Nocardioides.</title>
        <authorList>
            <person name="Liu Q."/>
            <person name="X Y.-H."/>
        </authorList>
    </citation>
    <scope>NUCLEOTIDE SEQUENCE [LARGE SCALE GENOMIC DNA]</scope>
    <source>
        <strain evidence="3 4">HLT2-9</strain>
    </source>
</reference>
<dbReference type="Pfam" id="PF13688">
    <property type="entry name" value="Reprolysin_5"/>
    <property type="match status" value="1"/>
</dbReference>
<dbReference type="Gene3D" id="3.40.390.10">
    <property type="entry name" value="Collagenase (Catalytic Domain)"/>
    <property type="match status" value="1"/>
</dbReference>
<keyword evidence="4" id="KW-1185">Reference proteome</keyword>
<dbReference type="InterPro" id="IPR024079">
    <property type="entry name" value="MetalloPept_cat_dom_sf"/>
</dbReference>
<evidence type="ECO:0000313" key="4">
    <source>
        <dbReference type="Proteomes" id="UP000291101"/>
    </source>
</evidence>
<dbReference type="OrthoDB" id="954626at2"/>
<dbReference type="AlphaFoldDB" id="A0A4Q2SNJ0"/>
<dbReference type="RefSeq" id="WP_129427873.1">
    <property type="nucleotide sequence ID" value="NZ_SDWV01000017.1"/>
</dbReference>
<comment type="caution">
    <text evidence="3">The sequence shown here is derived from an EMBL/GenBank/DDBJ whole genome shotgun (WGS) entry which is preliminary data.</text>
</comment>
<feature type="chain" id="PRO_5020794175" description="Peptidase C-terminal archaeal/bacterial domain-containing protein" evidence="2">
    <location>
        <begin position="31"/>
        <end position="588"/>
    </location>
</feature>
<keyword evidence="2" id="KW-0732">Signal</keyword>
<evidence type="ECO:0000313" key="3">
    <source>
        <dbReference type="EMBL" id="RYC07182.1"/>
    </source>
</evidence>
<dbReference type="SUPFAM" id="SSF55486">
    <property type="entry name" value="Metalloproteases ('zincins'), catalytic domain"/>
    <property type="match status" value="1"/>
</dbReference>
<feature type="compositionally biased region" description="Low complexity" evidence="1">
    <location>
        <begin position="483"/>
        <end position="501"/>
    </location>
</feature>
<proteinExistence type="predicted"/>
<dbReference type="EMBL" id="SDWV01000017">
    <property type="protein sequence ID" value="RYC07182.1"/>
    <property type="molecule type" value="Genomic_DNA"/>
</dbReference>
<accession>A0A4Q2SNJ0</accession>
<organism evidence="3 4">
    <name type="scientific">Nocardioides zhouii</name>
    <dbReference type="NCBI Taxonomy" id="1168729"/>
    <lineage>
        <taxon>Bacteria</taxon>
        <taxon>Bacillati</taxon>
        <taxon>Actinomycetota</taxon>
        <taxon>Actinomycetes</taxon>
        <taxon>Propionibacteriales</taxon>
        <taxon>Nocardioidaceae</taxon>
        <taxon>Nocardioides</taxon>
    </lineage>
</organism>